<name>A0ABQ5B9Z7_9ASTR</name>
<reference evidence="1" key="2">
    <citation type="submission" date="2022-01" db="EMBL/GenBank/DDBJ databases">
        <authorList>
            <person name="Yamashiro T."/>
            <person name="Shiraishi A."/>
            <person name="Satake H."/>
            <person name="Nakayama K."/>
        </authorList>
    </citation>
    <scope>NUCLEOTIDE SEQUENCE</scope>
</reference>
<accession>A0ABQ5B9Z7</accession>
<evidence type="ECO:0000313" key="1">
    <source>
        <dbReference type="EMBL" id="GJT09744.1"/>
    </source>
</evidence>
<gene>
    <name evidence="1" type="ORF">Tco_0856786</name>
</gene>
<sequence>MDFPVFYKESEAHFLGADAQLIGLQYLQLEFRLGKTPSRCFRPMKTALFYDRFVHHVHLGFHLLMMVLGASGRPPCGCVVNP</sequence>
<dbReference type="EMBL" id="BQNB010012933">
    <property type="protein sequence ID" value="GJT09744.1"/>
    <property type="molecule type" value="Genomic_DNA"/>
</dbReference>
<keyword evidence="2" id="KW-1185">Reference proteome</keyword>
<evidence type="ECO:0000313" key="2">
    <source>
        <dbReference type="Proteomes" id="UP001151760"/>
    </source>
</evidence>
<proteinExistence type="predicted"/>
<reference evidence="1" key="1">
    <citation type="journal article" date="2022" name="Int. J. Mol. Sci.">
        <title>Draft Genome of Tanacetum Coccineum: Genomic Comparison of Closely Related Tanacetum-Family Plants.</title>
        <authorList>
            <person name="Yamashiro T."/>
            <person name="Shiraishi A."/>
            <person name="Nakayama K."/>
            <person name="Satake H."/>
        </authorList>
    </citation>
    <scope>NUCLEOTIDE SEQUENCE</scope>
</reference>
<dbReference type="Proteomes" id="UP001151760">
    <property type="component" value="Unassembled WGS sequence"/>
</dbReference>
<organism evidence="1 2">
    <name type="scientific">Tanacetum coccineum</name>
    <dbReference type="NCBI Taxonomy" id="301880"/>
    <lineage>
        <taxon>Eukaryota</taxon>
        <taxon>Viridiplantae</taxon>
        <taxon>Streptophyta</taxon>
        <taxon>Embryophyta</taxon>
        <taxon>Tracheophyta</taxon>
        <taxon>Spermatophyta</taxon>
        <taxon>Magnoliopsida</taxon>
        <taxon>eudicotyledons</taxon>
        <taxon>Gunneridae</taxon>
        <taxon>Pentapetalae</taxon>
        <taxon>asterids</taxon>
        <taxon>campanulids</taxon>
        <taxon>Asterales</taxon>
        <taxon>Asteraceae</taxon>
        <taxon>Asteroideae</taxon>
        <taxon>Anthemideae</taxon>
        <taxon>Anthemidinae</taxon>
        <taxon>Tanacetum</taxon>
    </lineage>
</organism>
<protein>
    <submittedName>
        <fullName evidence="1">Uncharacterized protein</fullName>
    </submittedName>
</protein>
<comment type="caution">
    <text evidence="1">The sequence shown here is derived from an EMBL/GenBank/DDBJ whole genome shotgun (WGS) entry which is preliminary data.</text>
</comment>